<dbReference type="InterPro" id="IPR004134">
    <property type="entry name" value="Peptidase_C1B"/>
</dbReference>
<dbReference type="GO" id="GO:0006508">
    <property type="term" value="P:proteolysis"/>
    <property type="evidence" value="ECO:0007669"/>
    <property type="project" value="UniProtKB-KW"/>
</dbReference>
<evidence type="ECO:0000256" key="3">
    <source>
        <dbReference type="ARBA" id="ARBA00022807"/>
    </source>
</evidence>
<dbReference type="EMBL" id="UINC01002880">
    <property type="protein sequence ID" value="SVA01197.1"/>
    <property type="molecule type" value="Genomic_DNA"/>
</dbReference>
<keyword evidence="1" id="KW-0645">Protease</keyword>
<dbReference type="PIRSF" id="PIRSF005700">
    <property type="entry name" value="PepC"/>
    <property type="match status" value="1"/>
</dbReference>
<dbReference type="CDD" id="cd00585">
    <property type="entry name" value="Peptidase_C1B"/>
    <property type="match status" value="1"/>
</dbReference>
<proteinExistence type="predicted"/>
<dbReference type="InterPro" id="IPR000169">
    <property type="entry name" value="Pept_cys_AS"/>
</dbReference>
<evidence type="ECO:0008006" key="5">
    <source>
        <dbReference type="Google" id="ProtNLM"/>
    </source>
</evidence>
<dbReference type="PROSITE" id="PS00139">
    <property type="entry name" value="THIOL_PROTEASE_CYS"/>
    <property type="match status" value="1"/>
</dbReference>
<protein>
    <recommendedName>
        <fullName evidence="5">Aminopeptidase</fullName>
    </recommendedName>
</protein>
<feature type="non-terminal residue" evidence="4">
    <location>
        <position position="1"/>
    </location>
</feature>
<name>A0A381SFX1_9ZZZZ</name>
<dbReference type="GO" id="GO:0009636">
    <property type="term" value="P:response to toxic substance"/>
    <property type="evidence" value="ECO:0007669"/>
    <property type="project" value="TreeGrafter"/>
</dbReference>
<dbReference type="AlphaFoldDB" id="A0A381SFX1"/>
<dbReference type="InterPro" id="IPR038765">
    <property type="entry name" value="Papain-like_cys_pep_sf"/>
</dbReference>
<dbReference type="PROSITE" id="PS00639">
    <property type="entry name" value="THIOL_PROTEASE_HIS"/>
    <property type="match status" value="1"/>
</dbReference>
<accession>A0A381SFX1</accession>
<dbReference type="SUPFAM" id="SSF54001">
    <property type="entry name" value="Cysteine proteinases"/>
    <property type="match status" value="1"/>
</dbReference>
<reference evidence="4" key="1">
    <citation type="submission" date="2018-05" db="EMBL/GenBank/DDBJ databases">
        <authorList>
            <person name="Lanie J.A."/>
            <person name="Ng W.-L."/>
            <person name="Kazmierczak K.M."/>
            <person name="Andrzejewski T.M."/>
            <person name="Davidsen T.M."/>
            <person name="Wayne K.J."/>
            <person name="Tettelin H."/>
            <person name="Glass J.I."/>
            <person name="Rusch D."/>
            <person name="Podicherti R."/>
            <person name="Tsui H.-C.T."/>
            <person name="Winkler M.E."/>
        </authorList>
    </citation>
    <scope>NUCLEOTIDE SEQUENCE</scope>
</reference>
<dbReference type="PANTHER" id="PTHR10363:SF2">
    <property type="entry name" value="BLEOMYCIN HYDROLASE"/>
    <property type="match status" value="1"/>
</dbReference>
<dbReference type="GO" id="GO:0005737">
    <property type="term" value="C:cytoplasm"/>
    <property type="evidence" value="ECO:0007669"/>
    <property type="project" value="TreeGrafter"/>
</dbReference>
<dbReference type="GO" id="GO:0070005">
    <property type="term" value="F:cysteine-type aminopeptidase activity"/>
    <property type="evidence" value="ECO:0007669"/>
    <property type="project" value="InterPro"/>
</dbReference>
<organism evidence="4">
    <name type="scientific">marine metagenome</name>
    <dbReference type="NCBI Taxonomy" id="408172"/>
    <lineage>
        <taxon>unclassified sequences</taxon>
        <taxon>metagenomes</taxon>
        <taxon>ecological metagenomes</taxon>
    </lineage>
</organism>
<evidence type="ECO:0000256" key="2">
    <source>
        <dbReference type="ARBA" id="ARBA00022801"/>
    </source>
</evidence>
<dbReference type="Gene3D" id="3.90.70.10">
    <property type="entry name" value="Cysteine proteinases"/>
    <property type="match status" value="1"/>
</dbReference>
<dbReference type="PANTHER" id="PTHR10363">
    <property type="entry name" value="BLEOMYCIN HYDROLASE"/>
    <property type="match status" value="1"/>
</dbReference>
<evidence type="ECO:0000256" key="1">
    <source>
        <dbReference type="ARBA" id="ARBA00022670"/>
    </source>
</evidence>
<gene>
    <name evidence="4" type="ORF">METZ01_LOCUS54051</name>
</gene>
<sequence>VPKTLSHDMIKLFRKKIAQDSSLRLAQNAAVRNDIIDLAMDWEYFRKIDHTFSDVISGEMRVTDQKASGRCWGFAGLNLFRIYLGRKHNLKEFEFSQSYFMFWDKLEKTNYFLENMIKTTNKPSNSRLIMHLLDNPIQDGGQWDMWVNLIKKYGVLPKSEMPESYQSSKSLRMNRMITRKLREFAKVIREAKQNLVSNTDLRVMKASMLKTVYRMLTIHLGTPPESFAWQIRNKKNEFHRFENLTPIQFFNEHVRLNLDEYICLINCPMPDKAYNEIYTVEYLGNVIEGQSIRYLNVETSVMKKAGVKSIQNNDPVWFGCDVSKYFHRTLGIMDMELFNYELFYGTNFDLDKAGRLEYGDSQMTHAMLITGVDLDSKNRPIKWRVENSWGNKNGDKGYHIMSDSWFDEYNYEIVVHKSYLPDDLAKIYETKNPVKLPPWDPMGALAR</sequence>
<keyword evidence="3" id="KW-0788">Thiol protease</keyword>
<dbReference type="Pfam" id="PF03051">
    <property type="entry name" value="Peptidase_C1_2"/>
    <property type="match status" value="1"/>
</dbReference>
<keyword evidence="2" id="KW-0378">Hydrolase</keyword>
<dbReference type="InterPro" id="IPR025660">
    <property type="entry name" value="Pept_his_AS"/>
</dbReference>
<evidence type="ECO:0000313" key="4">
    <source>
        <dbReference type="EMBL" id="SVA01197.1"/>
    </source>
</evidence>
<dbReference type="GO" id="GO:0043418">
    <property type="term" value="P:homocysteine catabolic process"/>
    <property type="evidence" value="ECO:0007669"/>
    <property type="project" value="TreeGrafter"/>
</dbReference>